<dbReference type="GO" id="GO:0006952">
    <property type="term" value="P:defense response"/>
    <property type="evidence" value="ECO:0007669"/>
    <property type="project" value="UniProtKB-KW"/>
</dbReference>
<evidence type="ECO:0000256" key="2">
    <source>
        <dbReference type="ARBA" id="ARBA00022741"/>
    </source>
</evidence>
<evidence type="ECO:0000259" key="5">
    <source>
        <dbReference type="Pfam" id="PF18052"/>
    </source>
</evidence>
<dbReference type="Proteomes" id="UP000289738">
    <property type="component" value="Chromosome B06"/>
</dbReference>
<gene>
    <name evidence="8" type="ORF">Ahy_B06g080254</name>
</gene>
<dbReference type="InterPro" id="IPR055414">
    <property type="entry name" value="LRR_R13L4/SHOC2-like"/>
</dbReference>
<dbReference type="STRING" id="3818.A0A444YHI4"/>
<feature type="domain" description="Disease resistance R13L4/SHOC-2-like LRR" evidence="7">
    <location>
        <begin position="328"/>
        <end position="438"/>
    </location>
</feature>
<feature type="domain" description="Disease resistance protein winged helix" evidence="6">
    <location>
        <begin position="219"/>
        <end position="257"/>
    </location>
</feature>
<name>A0A444YHI4_ARAHY</name>
<dbReference type="InterPro" id="IPR041118">
    <property type="entry name" value="Rx_N"/>
</dbReference>
<dbReference type="PANTHER" id="PTHR36766:SF61">
    <property type="entry name" value="NB-ARC DOMAIN DISEASE RESISTANCE PROTEIN"/>
    <property type="match status" value="1"/>
</dbReference>
<dbReference type="EMBL" id="SDMP01000016">
    <property type="protein sequence ID" value="RYR01386.1"/>
    <property type="molecule type" value="Genomic_DNA"/>
</dbReference>
<keyword evidence="3" id="KW-0611">Plant defense</keyword>
<dbReference type="Pfam" id="PF23598">
    <property type="entry name" value="LRR_14"/>
    <property type="match status" value="1"/>
</dbReference>
<accession>A0A444YHI4</accession>
<dbReference type="Pfam" id="PF23559">
    <property type="entry name" value="WHD_DRP"/>
    <property type="match status" value="1"/>
</dbReference>
<organism evidence="8 9">
    <name type="scientific">Arachis hypogaea</name>
    <name type="common">Peanut</name>
    <dbReference type="NCBI Taxonomy" id="3818"/>
    <lineage>
        <taxon>Eukaryota</taxon>
        <taxon>Viridiplantae</taxon>
        <taxon>Streptophyta</taxon>
        <taxon>Embryophyta</taxon>
        <taxon>Tracheophyta</taxon>
        <taxon>Spermatophyta</taxon>
        <taxon>Magnoliopsida</taxon>
        <taxon>eudicotyledons</taxon>
        <taxon>Gunneridae</taxon>
        <taxon>Pentapetalae</taxon>
        <taxon>rosids</taxon>
        <taxon>fabids</taxon>
        <taxon>Fabales</taxon>
        <taxon>Fabaceae</taxon>
        <taxon>Papilionoideae</taxon>
        <taxon>50 kb inversion clade</taxon>
        <taxon>dalbergioids sensu lato</taxon>
        <taxon>Dalbergieae</taxon>
        <taxon>Pterocarpus clade</taxon>
        <taxon>Arachis</taxon>
    </lineage>
</organism>
<evidence type="ECO:0000313" key="8">
    <source>
        <dbReference type="EMBL" id="RYR01386.1"/>
    </source>
</evidence>
<dbReference type="InterPro" id="IPR032675">
    <property type="entry name" value="LRR_dom_sf"/>
</dbReference>
<protein>
    <submittedName>
        <fullName evidence="8">Uncharacterized protein</fullName>
    </submittedName>
</protein>
<evidence type="ECO:0000256" key="1">
    <source>
        <dbReference type="ARBA" id="ARBA00022737"/>
    </source>
</evidence>
<keyword evidence="4" id="KW-0067">ATP-binding</keyword>
<evidence type="ECO:0000256" key="4">
    <source>
        <dbReference type="ARBA" id="ARBA00022840"/>
    </source>
</evidence>
<proteinExistence type="predicted"/>
<evidence type="ECO:0000313" key="9">
    <source>
        <dbReference type="Proteomes" id="UP000289738"/>
    </source>
</evidence>
<reference evidence="8 9" key="1">
    <citation type="submission" date="2019-01" db="EMBL/GenBank/DDBJ databases">
        <title>Sequencing of cultivated peanut Arachis hypogaea provides insights into genome evolution and oil improvement.</title>
        <authorList>
            <person name="Chen X."/>
        </authorList>
    </citation>
    <scope>NUCLEOTIDE SEQUENCE [LARGE SCALE GENOMIC DNA]</scope>
    <source>
        <strain evidence="9">cv. Fuhuasheng</strain>
        <tissue evidence="8">Leaves</tissue>
    </source>
</reference>
<evidence type="ECO:0000259" key="6">
    <source>
        <dbReference type="Pfam" id="PF23559"/>
    </source>
</evidence>
<keyword evidence="1" id="KW-0677">Repeat</keyword>
<evidence type="ECO:0000259" key="7">
    <source>
        <dbReference type="Pfam" id="PF23598"/>
    </source>
</evidence>
<dbReference type="PANTHER" id="PTHR36766">
    <property type="entry name" value="PLANT BROAD-SPECTRUM MILDEW RESISTANCE PROTEIN RPW8"/>
    <property type="match status" value="1"/>
</dbReference>
<dbReference type="Gene3D" id="3.80.10.10">
    <property type="entry name" value="Ribonuclease Inhibitor"/>
    <property type="match status" value="2"/>
</dbReference>
<dbReference type="GO" id="GO:0005524">
    <property type="term" value="F:ATP binding"/>
    <property type="evidence" value="ECO:0007669"/>
    <property type="project" value="UniProtKB-KW"/>
</dbReference>
<dbReference type="SUPFAM" id="SSF52058">
    <property type="entry name" value="L domain-like"/>
    <property type="match status" value="1"/>
</dbReference>
<sequence>MEESFLFCVAESLITKLPRVEEDDSASVVHQSYHRLESIGPRYPTSSMFPLNTNYKPSIAESLTTKIASRAYEEASQVVGVYDVLQDLKSSLSYVKAVLLDAEQKQEQNHELREWLKQIKLIFYDAENLLDQVDCETLRKRVVRDYGTPKDKVGRFFSSSNPLVFRYKLALQIKDIRKRLDRVAADRDKFGLQVIDVDRRVVHSREMTYSHVVESDVIGHVANRYLSELISRSFLENVCDLGTYYYFNIHDLVHDLALYVAKDECLVISSESQNIPKNVLHISFFEFDMFLKSFKPSLLGVRTIAVPTEEHIGIGDNNEDLFPTWVLNCKYLRYLDLADSTFEILPRSISKLKHLRYLSLRDNGRVKKLPASICNLQNLEELNLSGCVELQTLPEKLRNLINLRRISITTKQFVLPEDDLANLCLLEHLHIYECDNLESTFVGVKLPTLRFLWIMRCKNLKSLPLDKHHFPQLEQFVVDECVKFELSDGHEDMNSVLRLKTLFFCMMVNFPPSLHGYANTLQTLVFLRCYELEALPEWLLNMTSLKFLHIWSCPRLLSLPSGIHCLKALEVLRIERCPRLYRKYQPHVGEYWHQISHIKHIQILQ</sequence>
<dbReference type="AlphaFoldDB" id="A0A444YHI4"/>
<dbReference type="Gene3D" id="1.20.5.4130">
    <property type="match status" value="1"/>
</dbReference>
<evidence type="ECO:0000256" key="3">
    <source>
        <dbReference type="ARBA" id="ARBA00022821"/>
    </source>
</evidence>
<keyword evidence="9" id="KW-1185">Reference proteome</keyword>
<comment type="caution">
    <text evidence="8">The sequence shown here is derived from an EMBL/GenBank/DDBJ whole genome shotgun (WGS) entry which is preliminary data.</text>
</comment>
<keyword evidence="2" id="KW-0547">Nucleotide-binding</keyword>
<dbReference type="InterPro" id="IPR058922">
    <property type="entry name" value="WHD_DRP"/>
</dbReference>
<dbReference type="Pfam" id="PF18052">
    <property type="entry name" value="Rx_N"/>
    <property type="match status" value="1"/>
</dbReference>
<feature type="domain" description="Disease resistance N-terminal" evidence="5">
    <location>
        <begin position="61"/>
        <end position="147"/>
    </location>
</feature>